<feature type="compositionally biased region" description="Basic residues" evidence="1">
    <location>
        <begin position="21"/>
        <end position="32"/>
    </location>
</feature>
<dbReference type="EMBL" id="JBHTMK010000007">
    <property type="protein sequence ID" value="MFD1365028.1"/>
    <property type="molecule type" value="Genomic_DNA"/>
</dbReference>
<reference evidence="3" key="1">
    <citation type="journal article" date="2019" name="Int. J. Syst. Evol. Microbiol.">
        <title>The Global Catalogue of Microorganisms (GCM) 10K type strain sequencing project: providing services to taxonomists for standard genome sequencing and annotation.</title>
        <authorList>
            <consortium name="The Broad Institute Genomics Platform"/>
            <consortium name="The Broad Institute Genome Sequencing Center for Infectious Disease"/>
            <person name="Wu L."/>
            <person name="Ma J."/>
        </authorList>
    </citation>
    <scope>NUCLEOTIDE SEQUENCE [LARGE SCALE GENOMIC DNA]</scope>
    <source>
        <strain evidence="3">CCM 7526</strain>
    </source>
</reference>
<evidence type="ECO:0008006" key="4">
    <source>
        <dbReference type="Google" id="ProtNLM"/>
    </source>
</evidence>
<dbReference type="Proteomes" id="UP001597183">
    <property type="component" value="Unassembled WGS sequence"/>
</dbReference>
<name>A0ABW4A3A5_9ACTN</name>
<evidence type="ECO:0000313" key="3">
    <source>
        <dbReference type="Proteomes" id="UP001597183"/>
    </source>
</evidence>
<evidence type="ECO:0000256" key="1">
    <source>
        <dbReference type="SAM" id="MobiDB-lite"/>
    </source>
</evidence>
<dbReference type="RefSeq" id="WP_317795239.1">
    <property type="nucleotide sequence ID" value="NZ_AP028461.1"/>
</dbReference>
<protein>
    <recommendedName>
        <fullName evidence="4">Ig-like domain-containing protein</fullName>
    </recommendedName>
</protein>
<organism evidence="2 3">
    <name type="scientific">Actinoplanes sichuanensis</name>
    <dbReference type="NCBI Taxonomy" id="512349"/>
    <lineage>
        <taxon>Bacteria</taxon>
        <taxon>Bacillati</taxon>
        <taxon>Actinomycetota</taxon>
        <taxon>Actinomycetes</taxon>
        <taxon>Micromonosporales</taxon>
        <taxon>Micromonosporaceae</taxon>
        <taxon>Actinoplanes</taxon>
    </lineage>
</organism>
<keyword evidence="3" id="KW-1185">Reference proteome</keyword>
<feature type="region of interest" description="Disordered" evidence="1">
    <location>
        <begin position="21"/>
        <end position="44"/>
    </location>
</feature>
<comment type="caution">
    <text evidence="2">The sequence shown here is derived from an EMBL/GenBank/DDBJ whole genome shotgun (WGS) entry which is preliminary data.</text>
</comment>
<accession>A0ABW4A3A5</accession>
<gene>
    <name evidence="2" type="ORF">ACFQ5G_06690</name>
</gene>
<sequence>MPLLDAVEKVLGTLGGVLATPRRHQHRLRHTPSKPPLIRPDYGRDQQLTDNAMTLPEASPSSITEPCQTGLTCKIRLEGSFKPLRWIKTEGAVDDESIGRTSG</sequence>
<proteinExistence type="predicted"/>
<evidence type="ECO:0000313" key="2">
    <source>
        <dbReference type="EMBL" id="MFD1365028.1"/>
    </source>
</evidence>